<dbReference type="Pfam" id="PF12140">
    <property type="entry name" value="SLED"/>
    <property type="match status" value="1"/>
</dbReference>
<evidence type="ECO:0000256" key="1">
    <source>
        <dbReference type="ARBA" id="ARBA00004123"/>
    </source>
</evidence>
<comment type="subcellular location">
    <subcellularLocation>
        <location evidence="1">Nucleus</location>
    </subcellularLocation>
</comment>
<evidence type="ECO:0000256" key="2">
    <source>
        <dbReference type="ARBA" id="ARBA00022491"/>
    </source>
</evidence>
<dbReference type="Gene3D" id="2.30.30.140">
    <property type="match status" value="4"/>
</dbReference>
<dbReference type="SUPFAM" id="SSF63748">
    <property type="entry name" value="Tudor/PWWP/MBT"/>
    <property type="match status" value="3"/>
</dbReference>
<dbReference type="Gene3D" id="1.10.150.50">
    <property type="entry name" value="Transcription Factor, Ets-1"/>
    <property type="match status" value="1"/>
</dbReference>
<organism evidence="8">
    <name type="scientific">Mesocestoides corti</name>
    <name type="common">Flatworm</name>
    <dbReference type="NCBI Taxonomy" id="53468"/>
    <lineage>
        <taxon>Eukaryota</taxon>
        <taxon>Metazoa</taxon>
        <taxon>Spiralia</taxon>
        <taxon>Lophotrochozoa</taxon>
        <taxon>Platyhelminthes</taxon>
        <taxon>Cestoda</taxon>
        <taxon>Eucestoda</taxon>
        <taxon>Cyclophyllidea</taxon>
        <taxon>Mesocestoididae</taxon>
        <taxon>Mesocestoides</taxon>
    </lineage>
</organism>
<dbReference type="AlphaFoldDB" id="A0A5K3EVT5"/>
<dbReference type="InterPro" id="IPR050548">
    <property type="entry name" value="PcG_chromatin_remod_factors"/>
</dbReference>
<keyword evidence="3" id="KW-0677">Repeat</keyword>
<dbReference type="GO" id="GO:0045892">
    <property type="term" value="P:negative regulation of DNA-templated transcription"/>
    <property type="evidence" value="ECO:0007669"/>
    <property type="project" value="TreeGrafter"/>
</dbReference>
<dbReference type="PANTHER" id="PTHR12247">
    <property type="entry name" value="POLYCOMB GROUP PROTEIN"/>
    <property type="match status" value="1"/>
</dbReference>
<protein>
    <submittedName>
        <fullName evidence="8">SLED domain-containing protein</fullName>
    </submittedName>
</protein>
<evidence type="ECO:0000259" key="7">
    <source>
        <dbReference type="Pfam" id="PF12140"/>
    </source>
</evidence>
<evidence type="ECO:0000256" key="4">
    <source>
        <dbReference type="ARBA" id="ARBA00023242"/>
    </source>
</evidence>
<evidence type="ECO:0000256" key="5">
    <source>
        <dbReference type="PROSITE-ProRule" id="PRU00459"/>
    </source>
</evidence>
<dbReference type="Pfam" id="PF02820">
    <property type="entry name" value="MBT"/>
    <property type="match status" value="3"/>
</dbReference>
<evidence type="ECO:0000313" key="8">
    <source>
        <dbReference type="WBParaSite" id="MCU_003002-RB"/>
    </source>
</evidence>
<keyword evidence="2" id="KW-0678">Repressor</keyword>
<dbReference type="InterPro" id="IPR021987">
    <property type="entry name" value="SLED"/>
</dbReference>
<evidence type="ECO:0000256" key="6">
    <source>
        <dbReference type="SAM" id="MobiDB-lite"/>
    </source>
</evidence>
<dbReference type="SUPFAM" id="SSF47769">
    <property type="entry name" value="SAM/Pointed domain"/>
    <property type="match status" value="1"/>
</dbReference>
<dbReference type="InterPro" id="IPR013761">
    <property type="entry name" value="SAM/pointed_sf"/>
</dbReference>
<feature type="domain" description="SLED" evidence="7">
    <location>
        <begin position="670"/>
        <end position="811"/>
    </location>
</feature>
<dbReference type="PROSITE" id="PS51079">
    <property type="entry name" value="MBT"/>
    <property type="match status" value="3"/>
</dbReference>
<evidence type="ECO:0000256" key="3">
    <source>
        <dbReference type="ARBA" id="ARBA00022737"/>
    </source>
</evidence>
<accession>A0A5K3EVT5</accession>
<dbReference type="SMART" id="SM00561">
    <property type="entry name" value="MBT"/>
    <property type="match status" value="1"/>
</dbReference>
<keyword evidence="4" id="KW-0539">Nucleus</keyword>
<dbReference type="GO" id="GO:0003682">
    <property type="term" value="F:chromatin binding"/>
    <property type="evidence" value="ECO:0007669"/>
    <property type="project" value="TreeGrafter"/>
</dbReference>
<dbReference type="Gene3D" id="3.90.1150.190">
    <property type="entry name" value="SLED domain"/>
    <property type="match status" value="1"/>
</dbReference>
<feature type="region of interest" description="Disordered" evidence="6">
    <location>
        <begin position="900"/>
        <end position="919"/>
    </location>
</feature>
<feature type="repeat" description="MBT" evidence="5">
    <location>
        <begin position="298"/>
        <end position="416"/>
    </location>
</feature>
<feature type="repeat" description="MBT" evidence="5">
    <location>
        <begin position="470"/>
        <end position="624"/>
    </location>
</feature>
<name>A0A5K3EVT5_MESCO</name>
<dbReference type="InterPro" id="IPR004092">
    <property type="entry name" value="Mbt"/>
</dbReference>
<reference evidence="8" key="1">
    <citation type="submission" date="2019-11" db="UniProtKB">
        <authorList>
            <consortium name="WormBaseParasite"/>
        </authorList>
    </citation>
    <scope>IDENTIFICATION</scope>
</reference>
<proteinExistence type="predicted"/>
<dbReference type="GO" id="GO:0005634">
    <property type="term" value="C:nucleus"/>
    <property type="evidence" value="ECO:0007669"/>
    <property type="project" value="UniProtKB-SubCell"/>
</dbReference>
<dbReference type="InterPro" id="IPR038348">
    <property type="entry name" value="SLED_sf"/>
</dbReference>
<dbReference type="WBParaSite" id="MCU_003002-RB">
    <property type="protein sequence ID" value="MCU_003002-RB"/>
    <property type="gene ID" value="MCU_003002"/>
</dbReference>
<sequence length="1035" mass="116195">MSGTFNLFTFLSETGSEVAPAHLFKHVERSLELGFLVGHTLEVEFAAVPALKERHSNERLCWPCEILMSNETSLLLRWCLPHDLRISQKNCNSEVLFTEFLEHFDLPADQEEASISPFWLSINSATWNFIHPVGWSEISGVRWFPPIASSFSDARPSSPKKQCNLSNRWLQTEWGLSVFRRSVPNLFFENRSICFHNLLRIGGYLECKLTSDPSAVWFVKILKLYGGRIVVSWLGVEAKYIASEGVYELSNNFKEVRGEDPVFSLFFLNPRIHPLGWALSQGYSYRPPDGYVIPEDITVNKEFLDNLPHGIPDLTGKCTDGFLFPNQFSFSQEPPKHSVHVGLKLEAFDNMTPYGASPATVTKIISDRYFVVKIDALPTPDGAETNHTRQFIGHMSMPQIMPPNMSQFYGFHLLPPENWPNDRLFTWHNYLAFMSELSPPQVPCPSSSYQWTDHSKQSLAKHLSTPVHRFFYNHLLKPKAFSESTPDSCIYMRSCDSGSTNARRSNLDLFKLASSKTGTDAGLSTLKDFFVGMKLEMALPSSMWNHISFSESGRIEFHESPLCTATVIRAQAGLLWLLPDLAGDWNSNANPKYPLDKPILFECSSTEIYPLGWSKANGHPFVPPMSYTNPPPLKVDRPPLWSNPAQPMQSSFVASGTLDISGIYSESDICPPIYINSSCYPGPYICQSDLEKLPCQFGPGPIVRNLHTLITRLVGAAFKSVRVLRLLESDWATALANASTSGNSKKRDEALLEAAEQRHEGMQLALIRVRCPRKGTKIEAPVEICCRRRAVEEYCLQVSLLLEACPFLVSTRRIASQESCPINCHCLIRTRQRPHQSNSGAILNSNDPATNLASLTNPDMRLLPRGSGRRVQTVSAQLLDPHVFVPPQLYNWNPTLPVTEDSSEGNGAGQEDAVHTQKTLRTTRAVTSRLKRLLRQRRAALSTNNEVAEVPTLASNPMHWTSADVAAYIERTDCRELWPWLAAEAVDGRAFMLLSPPEILHSLKGLRWDAAVKLARHVVSVKRAFLEQYCSPSTV</sequence>
<feature type="repeat" description="MBT" evidence="5">
    <location>
        <begin position="167"/>
        <end position="288"/>
    </location>
</feature>
<dbReference type="GO" id="GO:0042393">
    <property type="term" value="F:histone binding"/>
    <property type="evidence" value="ECO:0007669"/>
    <property type="project" value="TreeGrafter"/>
</dbReference>